<dbReference type="Pfam" id="PF13646">
    <property type="entry name" value="HEAT_2"/>
    <property type="match status" value="2"/>
</dbReference>
<feature type="domain" description="3-keto-alpha-glucoside-1,2-lyase/3-keto-2-hydroxy-glucal hydratase" evidence="1">
    <location>
        <begin position="739"/>
        <end position="930"/>
    </location>
</feature>
<dbReference type="GO" id="GO:0016491">
    <property type="term" value="F:oxidoreductase activity"/>
    <property type="evidence" value="ECO:0007669"/>
    <property type="project" value="TreeGrafter"/>
</dbReference>
<dbReference type="Pfam" id="PF06439">
    <property type="entry name" value="3keto-disac_hyd"/>
    <property type="match status" value="1"/>
</dbReference>
<gene>
    <name evidence="2" type="ORF">OP8BY_1158</name>
</gene>
<dbReference type="Gene3D" id="2.60.120.560">
    <property type="entry name" value="Exo-inulinase, domain 1"/>
    <property type="match status" value="1"/>
</dbReference>
<accession>A0A3E2BJN7</accession>
<reference evidence="2 3" key="1">
    <citation type="submission" date="2018-08" db="EMBL/GenBank/DDBJ databases">
        <title>Genome analysis of the thermophilic bacterium of the candidate phylum Aminicenantes from deep subsurface aquifer revealed its physiology and ecological role.</title>
        <authorList>
            <person name="Kadnikov V.V."/>
            <person name="Mardanov A.V."/>
            <person name="Beletsky A.V."/>
            <person name="Karnachuk O.V."/>
            <person name="Ravin N.V."/>
        </authorList>
    </citation>
    <scope>NUCLEOTIDE SEQUENCE [LARGE SCALE GENOMIC DNA]</scope>
    <source>
        <strain evidence="2">BY38</strain>
    </source>
</reference>
<dbReference type="PANTHER" id="PTHR12697">
    <property type="entry name" value="PBS LYASE HEAT-LIKE PROTEIN"/>
    <property type="match status" value="1"/>
</dbReference>
<protein>
    <submittedName>
        <fullName evidence="2">Putative secreted glycosyl hydrolase</fullName>
    </submittedName>
</protein>
<evidence type="ECO:0000259" key="1">
    <source>
        <dbReference type="Pfam" id="PF06439"/>
    </source>
</evidence>
<dbReference type="Gene3D" id="1.25.10.10">
    <property type="entry name" value="Leucine-rich Repeat Variant"/>
    <property type="match status" value="3"/>
</dbReference>
<name>A0A3E2BJN7_9BACT</name>
<dbReference type="InterPro" id="IPR010496">
    <property type="entry name" value="AL/BT2_dom"/>
</dbReference>
<sequence>MITCLFIFSGFQACYTPAAKTTVAPASAEKPSPVIIQADRATIQKVDDWLRRLPAQNQEEAEKIFTEMLQAGPPAVHELGRRLAVPGEADDSLVRYAIDGLVTLSGKPGHETQKESLADDLLKLAAVSQQDEIARFLLEEVQYVVGKKHLARLATFLKDPGLTDYALRAMLRVKGPELEKILVDYLTRLPAEASLSLIQALANLRSREAAPKLRALATSSDPAIRNAALAALAEIPDPAAEPLLASLPTLSSHQERRLALELYLRFARRLAEEGLKERALDIARRMTEIFTTREEAPLRCEALNLVVAIVGEKSIPDLIKAVWSEEPSYRQQALELAREYRWPGLLKELAENLDGLPPVNRAAVIEFLGNLENGVKTEIIEPYLDDPERVVRLAAIRTVFKLKKEQAGPLLLARLNTSENEARLILELLRTLKPDYYLGPIKENFARFTDGIKIVVLQILSELIGPDWKKEVLAASNSENPELKKAATECLFQTVDGSDLAWLVDRYVSLEDPSLSPAYQKAIVSALGKIQDSNIRQKTYLGLVSKKTGKERAELIRLLPQVGGAGSLDLVVRHLNDRSPEIKAAAVAALGNWPDFEASSHLLDLIKKSDNRTFRYLAFQGLARLMKDISTEKEIKVRVLDELKRLAIYPDEKNFLLTAWASVRDERSLKEIAAFFTDDNLRERAALLACRLARPVAGEKGLSGFETIMILKRALALLKDDLEIEETEIYLDTLLRQEGFRPLFNRQDLHGWKGLVADPVQRAKMAPEELQAAQQKADEDMRQHWKVVAGELVFDGKGHSLCTVKDYCDFELFVDWKIEPGGDSGIYLRGSPQVQIWDPAQWPEGSGGLYNNQKNPNKPLKRADNPVGSWNTFYIKMIDERVTVYLNGELVVDNVVMENYWERDKPIYRCGQIELQAHNTPLYFKNIYIRETR</sequence>
<dbReference type="SUPFAM" id="SSF48371">
    <property type="entry name" value="ARM repeat"/>
    <property type="match status" value="2"/>
</dbReference>
<dbReference type="InterPro" id="IPR011989">
    <property type="entry name" value="ARM-like"/>
</dbReference>
<comment type="caution">
    <text evidence="2">The sequence shown here is derived from an EMBL/GenBank/DDBJ whole genome shotgun (WGS) entry which is preliminary data.</text>
</comment>
<dbReference type="GO" id="GO:0016787">
    <property type="term" value="F:hydrolase activity"/>
    <property type="evidence" value="ECO:0007669"/>
    <property type="project" value="UniProtKB-KW"/>
</dbReference>
<dbReference type="Proteomes" id="UP000257323">
    <property type="component" value="Unassembled WGS sequence"/>
</dbReference>
<dbReference type="PANTHER" id="PTHR12697:SF5">
    <property type="entry name" value="DEOXYHYPUSINE HYDROXYLASE"/>
    <property type="match status" value="1"/>
</dbReference>
<organism evidence="2 3">
    <name type="scientific">Candidatus Saccharicenans subterraneus</name>
    <dbReference type="NCBI Taxonomy" id="2508984"/>
    <lineage>
        <taxon>Bacteria</taxon>
        <taxon>Candidatus Aminicenantota</taxon>
        <taxon>Candidatus Aminicenantia</taxon>
        <taxon>Candidatus Aminicenantales</taxon>
        <taxon>Candidatus Saccharicenantaceae</taxon>
        <taxon>Candidatus Saccharicenans</taxon>
    </lineage>
</organism>
<keyword evidence="2" id="KW-0378">Hydrolase</keyword>
<dbReference type="AlphaFoldDB" id="A0A3E2BJN7"/>
<evidence type="ECO:0000313" key="3">
    <source>
        <dbReference type="Proteomes" id="UP000257323"/>
    </source>
</evidence>
<dbReference type="InterPro" id="IPR016024">
    <property type="entry name" value="ARM-type_fold"/>
</dbReference>
<dbReference type="SMART" id="SM00567">
    <property type="entry name" value="EZ_HEAT"/>
    <property type="match status" value="6"/>
</dbReference>
<dbReference type="InterPro" id="IPR004155">
    <property type="entry name" value="PBS_lyase_HEAT"/>
</dbReference>
<evidence type="ECO:0000313" key="2">
    <source>
        <dbReference type="EMBL" id="RFT14958.1"/>
    </source>
</evidence>
<proteinExistence type="predicted"/>
<dbReference type="EMBL" id="QUAH01000015">
    <property type="protein sequence ID" value="RFT14958.1"/>
    <property type="molecule type" value="Genomic_DNA"/>
</dbReference>